<name>A0ABY3WZK1_9ACTN</name>
<sequence>MPVTEIDVRGADAARKLGRVRPAAVDRTVRVSSFNSAL</sequence>
<dbReference type="EMBL" id="CP071872">
    <property type="protein sequence ID" value="UNM16702.1"/>
    <property type="molecule type" value="Genomic_DNA"/>
</dbReference>
<proteinExistence type="predicted"/>
<evidence type="ECO:0000313" key="2">
    <source>
        <dbReference type="Proteomes" id="UP000828924"/>
    </source>
</evidence>
<accession>A0ABY3WZK1</accession>
<organism evidence="1 2">
    <name type="scientific">Streptomyces formicae</name>
    <dbReference type="NCBI Taxonomy" id="1616117"/>
    <lineage>
        <taxon>Bacteria</taxon>
        <taxon>Bacillati</taxon>
        <taxon>Actinomycetota</taxon>
        <taxon>Actinomycetes</taxon>
        <taxon>Kitasatosporales</taxon>
        <taxon>Streptomycetaceae</taxon>
        <taxon>Streptomyces</taxon>
    </lineage>
</organism>
<protein>
    <submittedName>
        <fullName evidence="1">FXSXX-COOH protein</fullName>
    </submittedName>
</protein>
<dbReference type="Proteomes" id="UP000828924">
    <property type="component" value="Chromosome"/>
</dbReference>
<reference evidence="1 2" key="1">
    <citation type="submission" date="2021-03" db="EMBL/GenBank/DDBJ databases">
        <title>Complete genome of Streptomyces formicae strain 1H-GS9 (DSM 100524).</title>
        <authorList>
            <person name="Atanasov K.E."/>
            <person name="Altabella T."/>
            <person name="Ferrer A."/>
        </authorList>
    </citation>
    <scope>NUCLEOTIDE SEQUENCE [LARGE SCALE GENOMIC DNA]</scope>
    <source>
        <strain evidence="1 2">1H-GS9</strain>
    </source>
</reference>
<evidence type="ECO:0000313" key="1">
    <source>
        <dbReference type="EMBL" id="UNM16702.1"/>
    </source>
</evidence>
<keyword evidence="2" id="KW-1185">Reference proteome</keyword>
<gene>
    <name evidence="1" type="ORF">J4032_24670</name>
</gene>